<keyword evidence="4" id="KW-1185">Reference proteome</keyword>
<reference evidence="3" key="2">
    <citation type="submission" date="2020-05" db="UniProtKB">
        <authorList>
            <consortium name="EnsemblMetazoa"/>
        </authorList>
    </citation>
    <scope>IDENTIFICATION</scope>
    <source>
        <strain evidence="3">IAEA</strain>
    </source>
</reference>
<dbReference type="EnsemblMetazoa" id="GBRI044046-RA">
    <property type="protein sequence ID" value="GBRI044046-PA"/>
    <property type="gene ID" value="GBRI044046"/>
</dbReference>
<name>A0A1A9X4L3_9MUSC</name>
<protein>
    <submittedName>
        <fullName evidence="3">Uncharacterized protein</fullName>
    </submittedName>
</protein>
<feature type="compositionally biased region" description="Pro residues" evidence="1">
    <location>
        <begin position="137"/>
        <end position="148"/>
    </location>
</feature>
<evidence type="ECO:0000256" key="1">
    <source>
        <dbReference type="SAM" id="MobiDB-lite"/>
    </source>
</evidence>
<keyword evidence="2" id="KW-0472">Membrane</keyword>
<organism evidence="3 4">
    <name type="scientific">Glossina brevipalpis</name>
    <dbReference type="NCBI Taxonomy" id="37001"/>
    <lineage>
        <taxon>Eukaryota</taxon>
        <taxon>Metazoa</taxon>
        <taxon>Ecdysozoa</taxon>
        <taxon>Arthropoda</taxon>
        <taxon>Hexapoda</taxon>
        <taxon>Insecta</taxon>
        <taxon>Pterygota</taxon>
        <taxon>Neoptera</taxon>
        <taxon>Endopterygota</taxon>
        <taxon>Diptera</taxon>
        <taxon>Brachycera</taxon>
        <taxon>Muscomorpha</taxon>
        <taxon>Hippoboscoidea</taxon>
        <taxon>Glossinidae</taxon>
        <taxon>Glossina</taxon>
    </lineage>
</organism>
<dbReference type="AlphaFoldDB" id="A0A1A9X4L3"/>
<feature type="region of interest" description="Disordered" evidence="1">
    <location>
        <begin position="137"/>
        <end position="176"/>
    </location>
</feature>
<dbReference type="STRING" id="37001.A0A1A9X4L3"/>
<reference evidence="4" key="1">
    <citation type="submission" date="2014-03" db="EMBL/GenBank/DDBJ databases">
        <authorList>
            <person name="Aksoy S."/>
            <person name="Warren W."/>
            <person name="Wilson R.K."/>
        </authorList>
    </citation>
    <scope>NUCLEOTIDE SEQUENCE [LARGE SCALE GENOMIC DNA]</scope>
    <source>
        <strain evidence="4">IAEA</strain>
    </source>
</reference>
<evidence type="ECO:0000313" key="4">
    <source>
        <dbReference type="Proteomes" id="UP000091820"/>
    </source>
</evidence>
<accession>A0A1A9X4L3</accession>
<keyword evidence="2" id="KW-1133">Transmembrane helix</keyword>
<dbReference type="VEuPathDB" id="VectorBase:GBRI044046"/>
<sequence length="199" mass="21986">MFDEKEARIDVIQMAERQVLSSASIVGIAVGGVLLLLLIIDLLCCATINMGVLATMCRRTKRSPSEIDEEAKLGSIITTSAQISFQLDSDYNWVYQRPKNFSWTHQKRFNKSSDVYEILYGWRFPLPYCSGQLVKEPPPSPLPLPPPVKLGGSALTTPSDEKQPLQTPTGSIKQNSTVEFDGKFVHSRSGEIIGKNSAV</sequence>
<dbReference type="Proteomes" id="UP000091820">
    <property type="component" value="Unassembled WGS sequence"/>
</dbReference>
<proteinExistence type="predicted"/>
<feature type="compositionally biased region" description="Polar residues" evidence="1">
    <location>
        <begin position="154"/>
        <end position="176"/>
    </location>
</feature>
<feature type="transmembrane region" description="Helical" evidence="2">
    <location>
        <begin position="20"/>
        <end position="53"/>
    </location>
</feature>
<keyword evidence="2" id="KW-0812">Transmembrane</keyword>
<evidence type="ECO:0000256" key="2">
    <source>
        <dbReference type="SAM" id="Phobius"/>
    </source>
</evidence>
<evidence type="ECO:0000313" key="3">
    <source>
        <dbReference type="EnsemblMetazoa" id="GBRI044046-PA"/>
    </source>
</evidence>